<proteinExistence type="predicted"/>
<evidence type="ECO:0000259" key="1">
    <source>
        <dbReference type="Pfam" id="PF13454"/>
    </source>
</evidence>
<comment type="caution">
    <text evidence="2">The sequence shown here is derived from an EMBL/GenBank/DDBJ whole genome shotgun (WGS) entry which is preliminary data.</text>
</comment>
<gene>
    <name evidence="2" type="ORF">POL68_21785</name>
</gene>
<dbReference type="Pfam" id="PF13454">
    <property type="entry name" value="NAD_binding_9"/>
    <property type="match status" value="1"/>
</dbReference>
<dbReference type="Proteomes" id="UP001221838">
    <property type="component" value="Unassembled WGS sequence"/>
</dbReference>
<keyword evidence="3" id="KW-1185">Reference proteome</keyword>
<dbReference type="EMBL" id="JAQNDM010000002">
    <property type="protein sequence ID" value="MDC0711115.1"/>
    <property type="molecule type" value="Genomic_DNA"/>
</dbReference>
<dbReference type="RefSeq" id="WP_272141076.1">
    <property type="nucleotide sequence ID" value="NZ_JAQNDM010000002.1"/>
</dbReference>
<dbReference type="PANTHER" id="PTHR40254:SF1">
    <property type="entry name" value="BLR0577 PROTEIN"/>
    <property type="match status" value="1"/>
</dbReference>
<dbReference type="SUPFAM" id="SSF51905">
    <property type="entry name" value="FAD/NAD(P)-binding domain"/>
    <property type="match status" value="1"/>
</dbReference>
<accession>A0ABT5DBR4</accession>
<reference evidence="2 3" key="1">
    <citation type="submission" date="2022-11" db="EMBL/GenBank/DDBJ databases">
        <title>Minimal conservation of predation-associated metabolite biosynthetic gene clusters underscores biosynthetic potential of Myxococcota including descriptions for ten novel species: Archangium lansinium sp. nov., Myxococcus landrumus sp. nov., Nannocystis bai.</title>
        <authorList>
            <person name="Ahearne A."/>
            <person name="Stevens C."/>
            <person name="Dowd S."/>
        </authorList>
    </citation>
    <scope>NUCLEOTIDE SEQUENCE [LARGE SCALE GENOMIC DNA]</scope>
    <source>
        <strain evidence="2 3">NCWAL01</strain>
    </source>
</reference>
<dbReference type="InterPro" id="IPR036188">
    <property type="entry name" value="FAD/NAD-bd_sf"/>
</dbReference>
<evidence type="ECO:0000313" key="2">
    <source>
        <dbReference type="EMBL" id="MDC0711115.1"/>
    </source>
</evidence>
<name>A0ABT5DBR4_9BACT</name>
<dbReference type="PANTHER" id="PTHR40254">
    <property type="entry name" value="BLR0577 PROTEIN"/>
    <property type="match status" value="1"/>
</dbReference>
<sequence length="502" mass="55388">MSAHNSDAKNITVVGGGASAVSLLANLADLTSGQAESCQRSPLGKAGGYTVRIIEMAHCVGPGRAYRHRSDELSLNTDADTMGIRSKQEFSNWLREKNIAQGSIPRSLFAQYLRQKLEHAIAQLALSGVHVELVRAEVRDIERHLAGYAIRTDRQEIFQSDLLVLASGGSYGTPYESLSHPQEQCLTLDNLEDAAPLLQNEAEIVVLGTSQSAIDAALFLSRTTSARITLASRWGGLPLTKGKPKAYINQRLNATHCPLTLQEFMRLLEEELQCAEAYPSQPHHIPRGASLLTSISSRSFNESIQEARIFRLGWQAVMNNLTPQLQAIYERFTPEEKLQFADTCLPSLRRLRGAIPLQNAERLFRLLDHQRVRVLPGVRDVRYSARTGYYSLVFDASMLESKFIVNTTGLVYKAQAHPLLKRLPFIRTNLLGGVSVDVHTMRVIDGLGKPDPTCYCLGANTYGDFIITNSMEICARQARSAAASILQMFLTDPLSPSPRAAS</sequence>
<feature type="domain" description="FAD-dependent urate hydroxylase HpyO/Asp monooxygenase CreE-like FAD/NAD(P)-binding" evidence="1">
    <location>
        <begin position="13"/>
        <end position="168"/>
    </location>
</feature>
<dbReference type="Gene3D" id="3.50.50.60">
    <property type="entry name" value="FAD/NAD(P)-binding domain"/>
    <property type="match status" value="1"/>
</dbReference>
<protein>
    <submittedName>
        <fullName evidence="2">FAD/NAD(P)-binding protein</fullName>
    </submittedName>
</protein>
<evidence type="ECO:0000313" key="3">
    <source>
        <dbReference type="Proteomes" id="UP001221838"/>
    </source>
</evidence>
<dbReference type="InterPro" id="IPR038732">
    <property type="entry name" value="HpyO/CreE_NAD-binding"/>
</dbReference>
<organism evidence="2 3">
    <name type="scientific">Stigmatella ashevillensis</name>
    <dbReference type="NCBI Taxonomy" id="2995309"/>
    <lineage>
        <taxon>Bacteria</taxon>
        <taxon>Pseudomonadati</taxon>
        <taxon>Myxococcota</taxon>
        <taxon>Myxococcia</taxon>
        <taxon>Myxococcales</taxon>
        <taxon>Cystobacterineae</taxon>
        <taxon>Archangiaceae</taxon>
        <taxon>Stigmatella</taxon>
    </lineage>
</organism>
<dbReference type="InterPro" id="IPR052189">
    <property type="entry name" value="L-asp_N-monooxygenase_NS-form"/>
</dbReference>